<feature type="compositionally biased region" description="Acidic residues" evidence="2">
    <location>
        <begin position="143"/>
        <end position="157"/>
    </location>
</feature>
<dbReference type="OrthoDB" id="203440at2759"/>
<feature type="compositionally biased region" description="Acidic residues" evidence="2">
    <location>
        <begin position="415"/>
        <end position="426"/>
    </location>
</feature>
<feature type="region of interest" description="Disordered" evidence="2">
    <location>
        <begin position="231"/>
        <end position="264"/>
    </location>
</feature>
<sequence>MARGPRKEVVVPKARGARRVAPNGKKPADDLFDDEVDDFHAERDKLRDRIALDGDDDDDESGDEPESDERLGDTYGLDAGDDDDDEDDEDDDDAEDDDDSEEEIRVPGARLNLDDGDEPDDDNDGAARGARGWGKKGAYYGADDIDAEDSEDVDDDEQAAKLEEEEARRLQAEQLGLLTDDDFANGTSLGDRAARGKAAAAKQAPRARAGSALAALDAAFDTMPLRGEAVGTLERRARTSEGEPLAGAGAKRADGADGAVGEEGLSSRERLEVVSRDAPELLMLLADLKSKLDETRSRVAPLVAAAGAGELRVGGGLGYLQTKLQLLLSYCTNVAFFLALKASGAAVRDHPVIAQLVRLRAVFEKLGPLDKKLRFQVDRLLQLASADGGADGARGATGSARPNPRALIAKGAEGLADDDDDDEGDGDGAPRRKGAATDGIYRPPKLAAVEYDGDAPTELGKKVKKSERDAARRLERASRSALVRELRNEFGDEPEELAAVDLATGPRATGAASERLARDEEERRRYEEEHFVRLQLTKKQKRQQRQLHAAGALDSLDRLDDLTPLLRDGAAAAHAAGIDVDAIIGAGSGRTGKAGKGAKAAGSMAAYDDDDDGFLADDLVGLALPAGGLDGNGHDDGVEAGLDDYEEAARSAKDRKRARAADRQAATLDAVRASAPDDEMDGDKRSVGRDIAKNKGLTRQRKKLDRNVRTKNRDKFRRAVIKRKGQVRDVQQRPSEYGGEATGIKRNVSHSRRFA</sequence>
<dbReference type="Pfam" id="PF04000">
    <property type="entry name" value="Sas10_Utp3"/>
    <property type="match status" value="1"/>
</dbReference>
<feature type="compositionally biased region" description="Acidic residues" evidence="2">
    <location>
        <begin position="53"/>
        <end position="67"/>
    </location>
</feature>
<comment type="caution">
    <text evidence="4">The sequence shown here is derived from an EMBL/GenBank/DDBJ whole genome shotgun (WGS) entry which is preliminary data.</text>
</comment>
<dbReference type="PANTHER" id="PTHR13237:SF9">
    <property type="entry name" value="NEUROGUIDIN"/>
    <property type="match status" value="1"/>
</dbReference>
<evidence type="ECO:0000256" key="2">
    <source>
        <dbReference type="SAM" id="MobiDB-lite"/>
    </source>
</evidence>
<dbReference type="EMBL" id="JAGTXO010000001">
    <property type="protein sequence ID" value="KAG8471039.1"/>
    <property type="molecule type" value="Genomic_DNA"/>
</dbReference>
<feature type="compositionally biased region" description="Low complexity" evidence="2">
    <location>
        <begin position="126"/>
        <end position="142"/>
    </location>
</feature>
<dbReference type="GO" id="GO:0000462">
    <property type="term" value="P:maturation of SSU-rRNA from tricistronic rRNA transcript (SSU-rRNA, 5.8S rRNA, LSU-rRNA)"/>
    <property type="evidence" value="ECO:0007669"/>
    <property type="project" value="TreeGrafter"/>
</dbReference>
<reference evidence="4" key="1">
    <citation type="submission" date="2021-05" db="EMBL/GenBank/DDBJ databases">
        <title>The genome of the haptophyte Pavlova lutheri (Diacronema luteri, Pavlovales) - a model for lipid biosynthesis in eukaryotic algae.</title>
        <authorList>
            <person name="Hulatt C.J."/>
            <person name="Posewitz M.C."/>
        </authorList>
    </citation>
    <scope>NUCLEOTIDE SEQUENCE</scope>
    <source>
        <strain evidence="4">NIVA-4/92</strain>
    </source>
</reference>
<feature type="domain" description="Sas10 C-terminal" evidence="3">
    <location>
        <begin position="682"/>
        <end position="754"/>
    </location>
</feature>
<feature type="compositionally biased region" description="Low complexity" evidence="2">
    <location>
        <begin position="246"/>
        <end position="264"/>
    </location>
</feature>
<feature type="region of interest" description="Disordered" evidence="2">
    <location>
        <begin position="649"/>
        <end position="755"/>
    </location>
</feature>
<evidence type="ECO:0000256" key="1">
    <source>
        <dbReference type="ARBA" id="ARBA00022553"/>
    </source>
</evidence>
<name>A0A8J6CFT6_DIALT</name>
<feature type="region of interest" description="Disordered" evidence="2">
    <location>
        <begin position="1"/>
        <end position="161"/>
    </location>
</feature>
<feature type="compositionally biased region" description="Basic and acidic residues" evidence="2">
    <location>
        <begin position="1"/>
        <end position="10"/>
    </location>
</feature>
<feature type="compositionally biased region" description="Basic and acidic residues" evidence="2">
    <location>
        <begin position="682"/>
        <end position="693"/>
    </location>
</feature>
<evidence type="ECO:0000313" key="4">
    <source>
        <dbReference type="EMBL" id="KAG8471039.1"/>
    </source>
</evidence>
<evidence type="ECO:0000313" key="5">
    <source>
        <dbReference type="Proteomes" id="UP000751190"/>
    </source>
</evidence>
<keyword evidence="5" id="KW-1185">Reference proteome</keyword>
<feature type="region of interest" description="Disordered" evidence="2">
    <location>
        <begin position="503"/>
        <end position="524"/>
    </location>
</feature>
<feature type="compositionally biased region" description="Acidic residues" evidence="2">
    <location>
        <begin position="114"/>
        <end position="124"/>
    </location>
</feature>
<dbReference type="Pfam" id="PF09368">
    <property type="entry name" value="Sas10"/>
    <property type="match status" value="1"/>
</dbReference>
<dbReference type="Proteomes" id="UP000751190">
    <property type="component" value="Unassembled WGS sequence"/>
</dbReference>
<feature type="region of interest" description="Disordered" evidence="2">
    <location>
        <begin position="412"/>
        <end position="453"/>
    </location>
</feature>
<protein>
    <recommendedName>
        <fullName evidence="3">Sas10 C-terminal domain-containing protein</fullName>
    </recommendedName>
</protein>
<evidence type="ECO:0000259" key="3">
    <source>
        <dbReference type="Pfam" id="PF09368"/>
    </source>
</evidence>
<dbReference type="OMA" id="KSMKPVW"/>
<feature type="compositionally biased region" description="Basic and acidic residues" evidence="2">
    <location>
        <begin position="38"/>
        <end position="52"/>
    </location>
</feature>
<keyword evidence="1" id="KW-0597">Phosphoprotein</keyword>
<dbReference type="InterPro" id="IPR007146">
    <property type="entry name" value="Sas10/Utp3/C1D"/>
</dbReference>
<organism evidence="4 5">
    <name type="scientific">Diacronema lutheri</name>
    <name type="common">Unicellular marine alga</name>
    <name type="synonym">Monochrysis lutheri</name>
    <dbReference type="NCBI Taxonomy" id="2081491"/>
    <lineage>
        <taxon>Eukaryota</taxon>
        <taxon>Haptista</taxon>
        <taxon>Haptophyta</taxon>
        <taxon>Pavlovophyceae</taxon>
        <taxon>Pavlovales</taxon>
        <taxon>Pavlovaceae</taxon>
        <taxon>Diacronema</taxon>
    </lineage>
</organism>
<dbReference type="PANTHER" id="PTHR13237">
    <property type="entry name" value="SOMETHING ABOUT SILENCING PROTEIN 10-RELATED"/>
    <property type="match status" value="1"/>
</dbReference>
<dbReference type="AlphaFoldDB" id="A0A8J6CFT6"/>
<dbReference type="GO" id="GO:0032040">
    <property type="term" value="C:small-subunit processome"/>
    <property type="evidence" value="ECO:0007669"/>
    <property type="project" value="TreeGrafter"/>
</dbReference>
<feature type="compositionally biased region" description="Basic and acidic residues" evidence="2">
    <location>
        <begin position="515"/>
        <end position="524"/>
    </location>
</feature>
<dbReference type="InterPro" id="IPR018972">
    <property type="entry name" value="Sas10_C_dom"/>
</dbReference>
<feature type="compositionally biased region" description="Basic residues" evidence="2">
    <location>
        <begin position="714"/>
        <end position="725"/>
    </location>
</feature>
<feature type="compositionally biased region" description="Acidic residues" evidence="2">
    <location>
        <begin position="79"/>
        <end position="102"/>
    </location>
</feature>
<accession>A0A8J6CFT6</accession>
<gene>
    <name evidence="4" type="ORF">KFE25_009460</name>
</gene>
<proteinExistence type="predicted"/>